<keyword evidence="2" id="KW-1185">Reference proteome</keyword>
<reference evidence="1" key="1">
    <citation type="submission" date="2023-04" db="EMBL/GenBank/DDBJ databases">
        <title>A chromosome-level genome assembly of the parasitoid wasp Eretmocerus hayati.</title>
        <authorList>
            <person name="Zhong Y."/>
            <person name="Liu S."/>
            <person name="Liu Y."/>
        </authorList>
    </citation>
    <scope>NUCLEOTIDE SEQUENCE</scope>
    <source>
        <strain evidence="1">ZJU_SS_LIU_2023</strain>
    </source>
</reference>
<protein>
    <submittedName>
        <fullName evidence="1">Uncharacterized protein</fullName>
    </submittedName>
</protein>
<gene>
    <name evidence="1" type="ORF">QAD02_006930</name>
</gene>
<accession>A0ACC2N3I6</accession>
<sequence length="127" mass="14431">MDGLLGSLWQVFFMMIFFQGLRQVEQFSMCSHTRGLTLNCSLTFNFTDKCGLEVAEVVPNDIGTGTPYSCKDQASYEHTGWLQFFIKNTMNDKIVRSIAVEIGNEIKAFIADHIDCTALKPSKYHYN</sequence>
<dbReference type="Proteomes" id="UP001239111">
    <property type="component" value="Chromosome 4"/>
</dbReference>
<organism evidence="1 2">
    <name type="scientific">Eretmocerus hayati</name>
    <dbReference type="NCBI Taxonomy" id="131215"/>
    <lineage>
        <taxon>Eukaryota</taxon>
        <taxon>Metazoa</taxon>
        <taxon>Ecdysozoa</taxon>
        <taxon>Arthropoda</taxon>
        <taxon>Hexapoda</taxon>
        <taxon>Insecta</taxon>
        <taxon>Pterygota</taxon>
        <taxon>Neoptera</taxon>
        <taxon>Endopterygota</taxon>
        <taxon>Hymenoptera</taxon>
        <taxon>Apocrita</taxon>
        <taxon>Proctotrupomorpha</taxon>
        <taxon>Chalcidoidea</taxon>
        <taxon>Aphelinidae</taxon>
        <taxon>Aphelininae</taxon>
        <taxon>Eretmocerus</taxon>
    </lineage>
</organism>
<proteinExistence type="predicted"/>
<evidence type="ECO:0000313" key="1">
    <source>
        <dbReference type="EMBL" id="KAJ8665268.1"/>
    </source>
</evidence>
<evidence type="ECO:0000313" key="2">
    <source>
        <dbReference type="Proteomes" id="UP001239111"/>
    </source>
</evidence>
<dbReference type="EMBL" id="CM056744">
    <property type="protein sequence ID" value="KAJ8665268.1"/>
    <property type="molecule type" value="Genomic_DNA"/>
</dbReference>
<name>A0ACC2N3I6_9HYME</name>
<comment type="caution">
    <text evidence="1">The sequence shown here is derived from an EMBL/GenBank/DDBJ whole genome shotgun (WGS) entry which is preliminary data.</text>
</comment>